<proteinExistence type="predicted"/>
<dbReference type="Proteomes" id="UP001597173">
    <property type="component" value="Unassembled WGS sequence"/>
</dbReference>
<keyword evidence="2" id="KW-1185">Reference proteome</keyword>
<evidence type="ECO:0000313" key="2">
    <source>
        <dbReference type="Proteomes" id="UP001597173"/>
    </source>
</evidence>
<feature type="non-terminal residue" evidence="1">
    <location>
        <position position="67"/>
    </location>
</feature>
<dbReference type="EMBL" id="JBHTNF010000018">
    <property type="protein sequence ID" value="MFD1330167.1"/>
    <property type="molecule type" value="Genomic_DNA"/>
</dbReference>
<gene>
    <name evidence="1" type="ORF">ACFQ33_19955</name>
</gene>
<comment type="caution">
    <text evidence="1">The sequence shown here is derived from an EMBL/GenBank/DDBJ whole genome shotgun (WGS) entry which is preliminary data.</text>
</comment>
<protein>
    <submittedName>
        <fullName evidence="1">Uncharacterized protein</fullName>
    </submittedName>
</protein>
<name>A0ABW3Z1Y0_MYCRA</name>
<evidence type="ECO:0000313" key="1">
    <source>
        <dbReference type="EMBL" id="MFD1330167.1"/>
    </source>
</evidence>
<accession>A0ABW3Z1Y0</accession>
<sequence>MLAKAALADHVRFKLKDCCDFGVPLVRIVSVGALDHVGVRVLAEGMGLTSNLLQYKSLILFDAHSCY</sequence>
<organism evidence="1 2">
    <name type="scientific">Mycoplana ramosa</name>
    <name type="common">Mycoplana bullata</name>
    <dbReference type="NCBI Taxonomy" id="40837"/>
    <lineage>
        <taxon>Bacteria</taxon>
        <taxon>Pseudomonadati</taxon>
        <taxon>Pseudomonadota</taxon>
        <taxon>Alphaproteobacteria</taxon>
        <taxon>Hyphomicrobiales</taxon>
        <taxon>Rhizobiaceae</taxon>
        <taxon>Mycoplana</taxon>
    </lineage>
</organism>
<reference evidence="2" key="1">
    <citation type="journal article" date="2019" name="Int. J. Syst. Evol. Microbiol.">
        <title>The Global Catalogue of Microorganisms (GCM) 10K type strain sequencing project: providing services to taxonomists for standard genome sequencing and annotation.</title>
        <authorList>
            <consortium name="The Broad Institute Genomics Platform"/>
            <consortium name="The Broad Institute Genome Sequencing Center for Infectious Disease"/>
            <person name="Wu L."/>
            <person name="Ma J."/>
        </authorList>
    </citation>
    <scope>NUCLEOTIDE SEQUENCE [LARGE SCALE GENOMIC DNA]</scope>
    <source>
        <strain evidence="2">CCUG 55609</strain>
    </source>
</reference>